<evidence type="ECO:0000256" key="1">
    <source>
        <dbReference type="SAM" id="MobiDB-lite"/>
    </source>
</evidence>
<organism evidence="2">
    <name type="scientific">Tanacetum cinerariifolium</name>
    <name type="common">Dalmatian daisy</name>
    <name type="synonym">Chrysanthemum cinerariifolium</name>
    <dbReference type="NCBI Taxonomy" id="118510"/>
    <lineage>
        <taxon>Eukaryota</taxon>
        <taxon>Viridiplantae</taxon>
        <taxon>Streptophyta</taxon>
        <taxon>Embryophyta</taxon>
        <taxon>Tracheophyta</taxon>
        <taxon>Spermatophyta</taxon>
        <taxon>Magnoliopsida</taxon>
        <taxon>eudicotyledons</taxon>
        <taxon>Gunneridae</taxon>
        <taxon>Pentapetalae</taxon>
        <taxon>asterids</taxon>
        <taxon>campanulids</taxon>
        <taxon>Asterales</taxon>
        <taxon>Asteraceae</taxon>
        <taxon>Asteroideae</taxon>
        <taxon>Anthemideae</taxon>
        <taxon>Anthemidinae</taxon>
        <taxon>Tanacetum</taxon>
    </lineage>
</organism>
<feature type="compositionally biased region" description="Polar residues" evidence="1">
    <location>
        <begin position="12"/>
        <end position="46"/>
    </location>
</feature>
<dbReference type="EMBL" id="BKCJ011347610">
    <property type="protein sequence ID" value="GFD23806.1"/>
    <property type="molecule type" value="Genomic_DNA"/>
</dbReference>
<accession>A0A699UR27</accession>
<evidence type="ECO:0000313" key="2">
    <source>
        <dbReference type="EMBL" id="GFD23806.1"/>
    </source>
</evidence>
<feature type="region of interest" description="Disordered" evidence="1">
    <location>
        <begin position="1"/>
        <end position="70"/>
    </location>
</feature>
<reference evidence="2" key="1">
    <citation type="journal article" date="2019" name="Sci. Rep.">
        <title>Draft genome of Tanacetum cinerariifolium, the natural source of mosquito coil.</title>
        <authorList>
            <person name="Yamashiro T."/>
            <person name="Shiraishi A."/>
            <person name="Satake H."/>
            <person name="Nakayama K."/>
        </authorList>
    </citation>
    <scope>NUCLEOTIDE SEQUENCE</scope>
</reference>
<gene>
    <name evidence="2" type="ORF">Tci_895775</name>
</gene>
<comment type="caution">
    <text evidence="2">The sequence shown here is derived from an EMBL/GenBank/DDBJ whole genome shotgun (WGS) entry which is preliminary data.</text>
</comment>
<proteinExistence type="predicted"/>
<protein>
    <submittedName>
        <fullName evidence="2">Gag-Pol polyprotein</fullName>
    </submittedName>
</protein>
<name>A0A699UR27_TANCI</name>
<sequence length="150" mass="17339">MGKMGKYDEFFTTGTSSVNKSSSPTNNSNQQDTQPTTNIQPTSEPSIPTYVHAKENNDNQAEEEHLPDDEFTYRWTKDHPLEQVRRNPSKPVQTRRQLVTDPEMYMFALTVSTDEPKNIKEAMADSAWIEAMQDELHQFDRLSVWELVDK</sequence>
<dbReference type="AlphaFoldDB" id="A0A699UR27"/>